<protein>
    <submittedName>
        <fullName evidence="10">EamA family transporter RarD</fullName>
    </submittedName>
</protein>
<evidence type="ECO:0000256" key="2">
    <source>
        <dbReference type="ARBA" id="ARBA00007362"/>
    </source>
</evidence>
<reference evidence="10 11" key="1">
    <citation type="journal article" date="2019" name="Int. J. Syst. Evol. Microbiol.">
        <title>The Global Catalogue of Microorganisms (GCM) 10K type strain sequencing project: providing services to taxonomists for standard genome sequencing and annotation.</title>
        <authorList>
            <consortium name="The Broad Institute Genomics Platform"/>
            <consortium name="The Broad Institute Genome Sequencing Center for Infectious Disease"/>
            <person name="Wu L."/>
            <person name="Ma J."/>
        </authorList>
    </citation>
    <scope>NUCLEOTIDE SEQUENCE [LARGE SCALE GENOMIC DNA]</scope>
    <source>
        <strain evidence="10 11">JCM 3380</strain>
    </source>
</reference>
<feature type="transmembrane region" description="Helical" evidence="8">
    <location>
        <begin position="20"/>
        <end position="38"/>
    </location>
</feature>
<feature type="transmembrane region" description="Helical" evidence="8">
    <location>
        <begin position="188"/>
        <end position="205"/>
    </location>
</feature>
<dbReference type="NCBIfam" id="TIGR00688">
    <property type="entry name" value="rarD"/>
    <property type="match status" value="1"/>
</dbReference>
<evidence type="ECO:0000259" key="9">
    <source>
        <dbReference type="Pfam" id="PF00892"/>
    </source>
</evidence>
<dbReference type="SUPFAM" id="SSF103481">
    <property type="entry name" value="Multidrug resistance efflux transporter EmrE"/>
    <property type="match status" value="2"/>
</dbReference>
<name>A0ABN0U2F4_9PSEU</name>
<keyword evidence="7 8" id="KW-0472">Membrane</keyword>
<feature type="transmembrane region" description="Helical" evidence="8">
    <location>
        <begin position="217"/>
        <end position="239"/>
    </location>
</feature>
<evidence type="ECO:0000256" key="6">
    <source>
        <dbReference type="ARBA" id="ARBA00022989"/>
    </source>
</evidence>
<keyword evidence="6 8" id="KW-1133">Transmembrane helix</keyword>
<dbReference type="InterPro" id="IPR037185">
    <property type="entry name" value="EmrE-like"/>
</dbReference>
<feature type="transmembrane region" description="Helical" evidence="8">
    <location>
        <begin position="50"/>
        <end position="69"/>
    </location>
</feature>
<feature type="transmembrane region" description="Helical" evidence="8">
    <location>
        <begin position="137"/>
        <end position="154"/>
    </location>
</feature>
<dbReference type="InterPro" id="IPR004626">
    <property type="entry name" value="RarD"/>
</dbReference>
<sequence>MPPLTNSTATSAGVHQDNKGIALGAGAYVIWGMFPAFWPLLAPADSGEILAHRIAWSLVVMALLTAVLGRWSSLRTLSARGWLMVAAASALIAANWGVYIYAVNSGHVVEAALGYFINPLVSVVLGVLVLRERLRGLQYAALGIAVTAVVVLAVDYGRLPWISLVLACSFGVYGLIKKTVPLDATSSLTAESIVLGPIAVGYLLWLGSAGTFHSNGWGHALLLASSGLVTAVPLMMFGAGARRVPLTTMGMLQYLAPILQFAWGVFVAHEPMPASRWFGFGLVWAALAVFTADALHSRRRSRLLVAPIE</sequence>
<evidence type="ECO:0000256" key="1">
    <source>
        <dbReference type="ARBA" id="ARBA00004651"/>
    </source>
</evidence>
<organism evidence="10 11">
    <name type="scientific">Saccharothrix mutabilis subsp. mutabilis</name>
    <dbReference type="NCBI Taxonomy" id="66855"/>
    <lineage>
        <taxon>Bacteria</taxon>
        <taxon>Bacillati</taxon>
        <taxon>Actinomycetota</taxon>
        <taxon>Actinomycetes</taxon>
        <taxon>Pseudonocardiales</taxon>
        <taxon>Pseudonocardiaceae</taxon>
        <taxon>Saccharothrix</taxon>
    </lineage>
</organism>
<feature type="transmembrane region" description="Helical" evidence="8">
    <location>
        <begin position="274"/>
        <end position="295"/>
    </location>
</feature>
<comment type="caution">
    <text evidence="10">The sequence shown here is derived from an EMBL/GenBank/DDBJ whole genome shotgun (WGS) entry which is preliminary data.</text>
</comment>
<feature type="transmembrane region" description="Helical" evidence="8">
    <location>
        <begin position="160"/>
        <end position="176"/>
    </location>
</feature>
<feature type="transmembrane region" description="Helical" evidence="8">
    <location>
        <begin position="108"/>
        <end position="130"/>
    </location>
</feature>
<comment type="similarity">
    <text evidence="2">Belongs to the EamA transporter family.</text>
</comment>
<dbReference type="Proteomes" id="UP001500416">
    <property type="component" value="Unassembled WGS sequence"/>
</dbReference>
<dbReference type="EMBL" id="BAAABU010000008">
    <property type="protein sequence ID" value="GAA0236446.1"/>
    <property type="molecule type" value="Genomic_DNA"/>
</dbReference>
<feature type="domain" description="EamA" evidence="9">
    <location>
        <begin position="19"/>
        <end position="152"/>
    </location>
</feature>
<dbReference type="InterPro" id="IPR000620">
    <property type="entry name" value="EamA_dom"/>
</dbReference>
<dbReference type="PANTHER" id="PTHR22911">
    <property type="entry name" value="ACYL-MALONYL CONDENSING ENZYME-RELATED"/>
    <property type="match status" value="1"/>
</dbReference>
<proteinExistence type="inferred from homology"/>
<feature type="transmembrane region" description="Helical" evidence="8">
    <location>
        <begin position="81"/>
        <end position="102"/>
    </location>
</feature>
<evidence type="ECO:0000313" key="10">
    <source>
        <dbReference type="EMBL" id="GAA0236446.1"/>
    </source>
</evidence>
<comment type="subcellular location">
    <subcellularLocation>
        <location evidence="1">Cell membrane</location>
        <topology evidence="1">Multi-pass membrane protein</topology>
    </subcellularLocation>
</comment>
<evidence type="ECO:0000256" key="3">
    <source>
        <dbReference type="ARBA" id="ARBA00022448"/>
    </source>
</evidence>
<evidence type="ECO:0000256" key="7">
    <source>
        <dbReference type="ARBA" id="ARBA00023136"/>
    </source>
</evidence>
<gene>
    <name evidence="10" type="primary">rarD</name>
    <name evidence="10" type="ORF">GCM10010492_39300</name>
</gene>
<keyword evidence="4" id="KW-1003">Cell membrane</keyword>
<feature type="transmembrane region" description="Helical" evidence="8">
    <location>
        <begin position="251"/>
        <end position="268"/>
    </location>
</feature>
<accession>A0ABN0U2F4</accession>
<keyword evidence="3" id="KW-0813">Transport</keyword>
<evidence type="ECO:0000313" key="11">
    <source>
        <dbReference type="Proteomes" id="UP001500416"/>
    </source>
</evidence>
<keyword evidence="11" id="KW-1185">Reference proteome</keyword>
<evidence type="ECO:0000256" key="4">
    <source>
        <dbReference type="ARBA" id="ARBA00022475"/>
    </source>
</evidence>
<dbReference type="Pfam" id="PF00892">
    <property type="entry name" value="EamA"/>
    <property type="match status" value="1"/>
</dbReference>
<evidence type="ECO:0000256" key="8">
    <source>
        <dbReference type="SAM" id="Phobius"/>
    </source>
</evidence>
<keyword evidence="5 8" id="KW-0812">Transmembrane</keyword>
<evidence type="ECO:0000256" key="5">
    <source>
        <dbReference type="ARBA" id="ARBA00022692"/>
    </source>
</evidence>
<dbReference type="PANTHER" id="PTHR22911:SF137">
    <property type="entry name" value="SOLUTE CARRIER FAMILY 35 MEMBER G2-RELATED"/>
    <property type="match status" value="1"/>
</dbReference>